<dbReference type="Pfam" id="PF26379">
    <property type="entry name" value="FimL_2nd"/>
    <property type="match status" value="1"/>
</dbReference>
<proteinExistence type="predicted"/>
<dbReference type="Proteomes" id="UP000316905">
    <property type="component" value="Unassembled WGS sequence"/>
</dbReference>
<dbReference type="InterPro" id="IPR036641">
    <property type="entry name" value="HPT_dom_sf"/>
</dbReference>
<name>A0A562QAH3_9PSED</name>
<keyword evidence="3" id="KW-1185">Reference proteome</keyword>
<dbReference type="GO" id="GO:0000160">
    <property type="term" value="P:phosphorelay signal transduction system"/>
    <property type="evidence" value="ECO:0007669"/>
    <property type="project" value="InterPro"/>
</dbReference>
<evidence type="ECO:0000259" key="1">
    <source>
        <dbReference type="Pfam" id="PF26379"/>
    </source>
</evidence>
<feature type="domain" description="Scaffold protein FimL second" evidence="1">
    <location>
        <begin position="157"/>
        <end position="293"/>
    </location>
</feature>
<dbReference type="InterPro" id="IPR058661">
    <property type="entry name" value="FimL_2nd"/>
</dbReference>
<accession>A0A562QAH3</accession>
<gene>
    <name evidence="2" type="ORF">IQ22_03017</name>
</gene>
<dbReference type="Gene3D" id="1.20.120.160">
    <property type="entry name" value="HPT domain"/>
    <property type="match status" value="1"/>
</dbReference>
<dbReference type="RefSeq" id="WP_145143295.1">
    <property type="nucleotide sequence ID" value="NZ_VLKY01000009.1"/>
</dbReference>
<reference evidence="2 3" key="1">
    <citation type="journal article" date="2015" name="Stand. Genomic Sci.">
        <title>Genomic Encyclopedia of Bacterial and Archaeal Type Strains, Phase III: the genomes of soil and plant-associated and newly described type strains.</title>
        <authorList>
            <person name="Whitman W.B."/>
            <person name="Woyke T."/>
            <person name="Klenk H.P."/>
            <person name="Zhou Y."/>
            <person name="Lilburn T.G."/>
            <person name="Beck B.J."/>
            <person name="De Vos P."/>
            <person name="Vandamme P."/>
            <person name="Eisen J.A."/>
            <person name="Garrity G."/>
            <person name="Hugenholtz P."/>
            <person name="Kyrpides N.C."/>
        </authorList>
    </citation>
    <scope>NUCLEOTIDE SEQUENCE [LARGE SCALE GENOMIC DNA]</scope>
    <source>
        <strain evidence="2 3">CGMCC 1.6858</strain>
    </source>
</reference>
<sequence length="562" mass="61745">MVTGARALGLVRDELFATIEQAEQNLERFILERHCSSLLQRAVECIHQIRGALSLIELTGAELLAQEAFDLVMDIPAGAGGERDEHLMALCHALHVLRRYLEQLHHQQDDIPEVLLPVINELRHVTGQPALPECYFFSVRLDLPRPASHCPDGQPYEARLALARRMRQMYQIGLMGLLRGNNVRSGLRLMERALSRLDSLLHDRPGARLCWIGAATLEAFNDGALLPHAARKQLFAKLDRELRQLLTNADYEPPRSILKDLLYLAALSEGRGARVTALRSAFAMEPLSYTDRQLEETYRRLTGPGVAVMQSLSLAIQEELNTAKELLDLIERDAAESDAYARLYVQLGILAKTLVMIEQGAAGKALQAHLPMLNTWAKAGKADRQGLDKLADAILYVESLVASLERYEGQESPVGNTASGHEAESFASHLLMEAHVLLLEEAKSGLVTAKQAISAYLDSRGEVAHLASVPGVLHNVRGALWFLAHERAAELTGICAQYIQVQMMDSHNMPTTSLIEVLADALSSIEFFLESGALAPSPGRPDILEVASDSVCALGWRPVAAA</sequence>
<organism evidence="2 3">
    <name type="scientific">Pseudomonas duriflava</name>
    <dbReference type="NCBI Taxonomy" id="459528"/>
    <lineage>
        <taxon>Bacteria</taxon>
        <taxon>Pseudomonadati</taxon>
        <taxon>Pseudomonadota</taxon>
        <taxon>Gammaproteobacteria</taxon>
        <taxon>Pseudomonadales</taxon>
        <taxon>Pseudomonadaceae</taxon>
        <taxon>Pseudomonas</taxon>
    </lineage>
</organism>
<dbReference type="SUPFAM" id="SSF47226">
    <property type="entry name" value="Histidine-containing phosphotransfer domain, HPT domain"/>
    <property type="match status" value="2"/>
</dbReference>
<evidence type="ECO:0000313" key="3">
    <source>
        <dbReference type="Proteomes" id="UP000316905"/>
    </source>
</evidence>
<dbReference type="OrthoDB" id="9803176at2"/>
<dbReference type="EMBL" id="VLKY01000009">
    <property type="protein sequence ID" value="TWI53170.1"/>
    <property type="molecule type" value="Genomic_DNA"/>
</dbReference>
<comment type="caution">
    <text evidence="2">The sequence shown here is derived from an EMBL/GenBank/DDBJ whole genome shotgun (WGS) entry which is preliminary data.</text>
</comment>
<evidence type="ECO:0000313" key="2">
    <source>
        <dbReference type="EMBL" id="TWI53170.1"/>
    </source>
</evidence>
<dbReference type="AlphaFoldDB" id="A0A562QAH3"/>
<protein>
    <recommendedName>
        <fullName evidence="1">Scaffold protein FimL second domain-containing protein</fullName>
    </recommendedName>
</protein>